<evidence type="ECO:0000256" key="1">
    <source>
        <dbReference type="ARBA" id="ARBA00006974"/>
    </source>
</evidence>
<name>A0AAV9CBA5_ACOCL</name>
<comment type="similarity">
    <text evidence="1">Belongs to the ARG7 family.</text>
</comment>
<gene>
    <name evidence="2" type="ORF">QJS10_CPB20g01484</name>
</gene>
<dbReference type="Pfam" id="PF02519">
    <property type="entry name" value="Auxin_inducible"/>
    <property type="match status" value="1"/>
</dbReference>
<comment type="caution">
    <text evidence="2">The sequence shown here is derived from an EMBL/GenBank/DDBJ whole genome shotgun (WGS) entry which is preliminary data.</text>
</comment>
<organism evidence="2 3">
    <name type="scientific">Acorus calamus</name>
    <name type="common">Sweet flag</name>
    <dbReference type="NCBI Taxonomy" id="4465"/>
    <lineage>
        <taxon>Eukaryota</taxon>
        <taxon>Viridiplantae</taxon>
        <taxon>Streptophyta</taxon>
        <taxon>Embryophyta</taxon>
        <taxon>Tracheophyta</taxon>
        <taxon>Spermatophyta</taxon>
        <taxon>Magnoliopsida</taxon>
        <taxon>Liliopsida</taxon>
        <taxon>Acoraceae</taxon>
        <taxon>Acorus</taxon>
    </lineage>
</organism>
<sequence length="164" mass="18966">MKKTRGFKIGRRFSTLWRWFSNRNNRRSGGYRRLISSADHETTTTAAMKILHWACKLWRPGHRRLGCRSSSSPPACEAAVPKGHMAVYVGRRGEDHDRMCRFLVPVIYFNDPLFGELLKEAEEEFGYNHPGGITIPCRISDFESIRTRIAAGRGMSRLRLRKLR</sequence>
<dbReference type="PANTHER" id="PTHR31374">
    <property type="entry name" value="AUXIN-INDUCED PROTEIN-LIKE-RELATED"/>
    <property type="match status" value="1"/>
</dbReference>
<reference evidence="2" key="1">
    <citation type="journal article" date="2023" name="Nat. Commun.">
        <title>Diploid and tetraploid genomes of Acorus and the evolution of monocots.</title>
        <authorList>
            <person name="Ma L."/>
            <person name="Liu K.W."/>
            <person name="Li Z."/>
            <person name="Hsiao Y.Y."/>
            <person name="Qi Y."/>
            <person name="Fu T."/>
            <person name="Tang G.D."/>
            <person name="Zhang D."/>
            <person name="Sun W.H."/>
            <person name="Liu D.K."/>
            <person name="Li Y."/>
            <person name="Chen G.Z."/>
            <person name="Liu X.D."/>
            <person name="Liao X.Y."/>
            <person name="Jiang Y.T."/>
            <person name="Yu X."/>
            <person name="Hao Y."/>
            <person name="Huang J."/>
            <person name="Zhao X.W."/>
            <person name="Ke S."/>
            <person name="Chen Y.Y."/>
            <person name="Wu W.L."/>
            <person name="Hsu J.L."/>
            <person name="Lin Y.F."/>
            <person name="Huang M.D."/>
            <person name="Li C.Y."/>
            <person name="Huang L."/>
            <person name="Wang Z.W."/>
            <person name="Zhao X."/>
            <person name="Zhong W.Y."/>
            <person name="Peng D.H."/>
            <person name="Ahmad S."/>
            <person name="Lan S."/>
            <person name="Zhang J.S."/>
            <person name="Tsai W.C."/>
            <person name="Van de Peer Y."/>
            <person name="Liu Z.J."/>
        </authorList>
    </citation>
    <scope>NUCLEOTIDE SEQUENCE</scope>
    <source>
        <strain evidence="2">CP</strain>
    </source>
</reference>
<dbReference type="EMBL" id="JAUJYO010000020">
    <property type="protein sequence ID" value="KAK1285706.1"/>
    <property type="molecule type" value="Genomic_DNA"/>
</dbReference>
<dbReference type="AlphaFoldDB" id="A0AAV9CBA5"/>
<dbReference type="Proteomes" id="UP001180020">
    <property type="component" value="Unassembled WGS sequence"/>
</dbReference>
<proteinExistence type="inferred from homology"/>
<evidence type="ECO:0000313" key="3">
    <source>
        <dbReference type="Proteomes" id="UP001180020"/>
    </source>
</evidence>
<dbReference type="PANTHER" id="PTHR31374:SF304">
    <property type="entry name" value="OS04G0537100 PROTEIN"/>
    <property type="match status" value="1"/>
</dbReference>
<reference evidence="2" key="2">
    <citation type="submission" date="2023-06" db="EMBL/GenBank/DDBJ databases">
        <authorList>
            <person name="Ma L."/>
            <person name="Liu K.-W."/>
            <person name="Li Z."/>
            <person name="Hsiao Y.-Y."/>
            <person name="Qi Y."/>
            <person name="Fu T."/>
            <person name="Tang G."/>
            <person name="Zhang D."/>
            <person name="Sun W.-H."/>
            <person name="Liu D.-K."/>
            <person name="Li Y."/>
            <person name="Chen G.-Z."/>
            <person name="Liu X.-D."/>
            <person name="Liao X.-Y."/>
            <person name="Jiang Y.-T."/>
            <person name="Yu X."/>
            <person name="Hao Y."/>
            <person name="Huang J."/>
            <person name="Zhao X.-W."/>
            <person name="Ke S."/>
            <person name="Chen Y.-Y."/>
            <person name="Wu W.-L."/>
            <person name="Hsu J.-L."/>
            <person name="Lin Y.-F."/>
            <person name="Huang M.-D."/>
            <person name="Li C.-Y."/>
            <person name="Huang L."/>
            <person name="Wang Z.-W."/>
            <person name="Zhao X."/>
            <person name="Zhong W.-Y."/>
            <person name="Peng D.-H."/>
            <person name="Ahmad S."/>
            <person name="Lan S."/>
            <person name="Zhang J.-S."/>
            <person name="Tsai W.-C."/>
            <person name="Van De Peer Y."/>
            <person name="Liu Z.-J."/>
        </authorList>
    </citation>
    <scope>NUCLEOTIDE SEQUENCE</scope>
    <source>
        <strain evidence="2">CP</strain>
        <tissue evidence="2">Leaves</tissue>
    </source>
</reference>
<dbReference type="GO" id="GO:0009733">
    <property type="term" value="P:response to auxin"/>
    <property type="evidence" value="ECO:0007669"/>
    <property type="project" value="InterPro"/>
</dbReference>
<evidence type="ECO:0000313" key="2">
    <source>
        <dbReference type="EMBL" id="KAK1285706.1"/>
    </source>
</evidence>
<protein>
    <submittedName>
        <fullName evidence="2">Uncharacterized protein</fullName>
    </submittedName>
</protein>
<accession>A0AAV9CBA5</accession>
<keyword evidence="3" id="KW-1185">Reference proteome</keyword>
<dbReference type="InterPro" id="IPR003676">
    <property type="entry name" value="SAUR_fam"/>
</dbReference>